<organism evidence="1 2">
    <name type="scientific">Winogradskyella marincola</name>
    <dbReference type="NCBI Taxonomy" id="3037795"/>
    <lineage>
        <taxon>Bacteria</taxon>
        <taxon>Pseudomonadati</taxon>
        <taxon>Bacteroidota</taxon>
        <taxon>Flavobacteriia</taxon>
        <taxon>Flavobacteriales</taxon>
        <taxon>Flavobacteriaceae</taxon>
        <taxon>Winogradskyella</taxon>
    </lineage>
</organism>
<sequence length="115" mass="13607">MIDLNTYKLYCKYNGQASWEDERVAKPKNIPDNIGEDFETITTISNNLFMIKSKLYNIKLTEKMKKEVLELRTKVTNKVYGYIERDEKIFPKEVPNLLRRIFNKLIKKTQNTASP</sequence>
<gene>
    <name evidence="1" type="ORF">P7122_01575</name>
</gene>
<name>A0ABT6FXM4_9FLAO</name>
<dbReference type="EMBL" id="JARSBN010000001">
    <property type="protein sequence ID" value="MDG4714543.1"/>
    <property type="molecule type" value="Genomic_DNA"/>
</dbReference>
<evidence type="ECO:0000313" key="2">
    <source>
        <dbReference type="Proteomes" id="UP001529085"/>
    </source>
</evidence>
<keyword evidence="2" id="KW-1185">Reference proteome</keyword>
<comment type="caution">
    <text evidence="1">The sequence shown here is derived from an EMBL/GenBank/DDBJ whole genome shotgun (WGS) entry which is preliminary data.</text>
</comment>
<dbReference type="Proteomes" id="UP001529085">
    <property type="component" value="Unassembled WGS sequence"/>
</dbReference>
<protein>
    <submittedName>
        <fullName evidence="1">Uncharacterized protein</fullName>
    </submittedName>
</protein>
<dbReference type="RefSeq" id="WP_278004026.1">
    <property type="nucleotide sequence ID" value="NZ_JARSBN010000001.1"/>
</dbReference>
<evidence type="ECO:0000313" key="1">
    <source>
        <dbReference type="EMBL" id="MDG4714543.1"/>
    </source>
</evidence>
<reference evidence="1 2" key="1">
    <citation type="submission" date="2023-03" db="EMBL/GenBank/DDBJ databases">
        <title>Strain YYF002 represents a novel species in the genus Winogradskyella isolated from seawater.</title>
        <authorList>
            <person name="Fu Z.-Y."/>
        </authorList>
    </citation>
    <scope>NUCLEOTIDE SEQUENCE [LARGE SCALE GENOMIC DNA]</scope>
    <source>
        <strain evidence="1 2">YYF002</strain>
    </source>
</reference>
<accession>A0ABT6FXM4</accession>
<proteinExistence type="predicted"/>